<accession>A0A1N7QCN4</accession>
<gene>
    <name evidence="3" type="ORF">SAMN05421779_11514</name>
</gene>
<dbReference type="Proteomes" id="UP000185678">
    <property type="component" value="Unassembled WGS sequence"/>
</dbReference>
<feature type="transmembrane region" description="Helical" evidence="1">
    <location>
        <begin position="27"/>
        <end position="46"/>
    </location>
</feature>
<proteinExistence type="predicted"/>
<organism evidence="3 4">
    <name type="scientific">Insolitispirillum peregrinum</name>
    <dbReference type="NCBI Taxonomy" id="80876"/>
    <lineage>
        <taxon>Bacteria</taxon>
        <taxon>Pseudomonadati</taxon>
        <taxon>Pseudomonadota</taxon>
        <taxon>Alphaproteobacteria</taxon>
        <taxon>Rhodospirillales</taxon>
        <taxon>Novispirillaceae</taxon>
        <taxon>Insolitispirillum</taxon>
    </lineage>
</organism>
<dbReference type="RefSeq" id="WP_076402203.1">
    <property type="nucleotide sequence ID" value="NZ_FTOA01000015.1"/>
</dbReference>
<evidence type="ECO:0000313" key="3">
    <source>
        <dbReference type="EMBL" id="SIT20623.1"/>
    </source>
</evidence>
<keyword evidence="1" id="KW-0812">Transmembrane</keyword>
<feature type="domain" description="Putative Flp pilus-assembly TadG-like N-terminal" evidence="2">
    <location>
        <begin position="25"/>
        <end position="71"/>
    </location>
</feature>
<dbReference type="Pfam" id="PF13400">
    <property type="entry name" value="Tad"/>
    <property type="match status" value="1"/>
</dbReference>
<dbReference type="OrthoDB" id="7522752at2"/>
<reference evidence="3 4" key="1">
    <citation type="submission" date="2017-01" db="EMBL/GenBank/DDBJ databases">
        <authorList>
            <person name="Mah S.A."/>
            <person name="Swanson W.J."/>
            <person name="Moy G.W."/>
            <person name="Vacquier V.D."/>
        </authorList>
    </citation>
    <scope>NUCLEOTIDE SEQUENCE [LARGE SCALE GENOMIC DNA]</scope>
    <source>
        <strain evidence="3 4">DSM 11589</strain>
    </source>
</reference>
<keyword evidence="1" id="KW-1133">Transmembrane helix</keyword>
<evidence type="ECO:0000259" key="2">
    <source>
        <dbReference type="Pfam" id="PF13400"/>
    </source>
</evidence>
<dbReference type="EMBL" id="FTOA01000015">
    <property type="protein sequence ID" value="SIT20623.1"/>
    <property type="molecule type" value="Genomic_DNA"/>
</dbReference>
<dbReference type="AlphaFoldDB" id="A0A1N7QCN4"/>
<keyword evidence="1" id="KW-0472">Membrane</keyword>
<dbReference type="STRING" id="80876.SAMN05421779_11514"/>
<dbReference type="InterPro" id="IPR028087">
    <property type="entry name" value="Tad_N"/>
</dbReference>
<evidence type="ECO:0000313" key="4">
    <source>
        <dbReference type="Proteomes" id="UP000185678"/>
    </source>
</evidence>
<protein>
    <submittedName>
        <fullName evidence="3">Flp pilus assembly protein TadG</fullName>
    </submittedName>
</protein>
<name>A0A1N7QCN4_9PROT</name>
<keyword evidence="4" id="KW-1185">Reference proteome</keyword>
<evidence type="ECO:0000256" key="1">
    <source>
        <dbReference type="SAM" id="Phobius"/>
    </source>
</evidence>
<sequence length="524" mass="57161">MTHRRHGLSQRKFSWLFGRKQNQQGSIAPFMVLALTGGLMAAAYTLDATRMTSDSSQLKRATDAAALAVAREYSARRDDFAAIRDTLADKYVRANLGLDSALEEALSTVTVTQGSSADGNPTFQVEATFTNTPTLSGNEPQALTVHSTAEVRVAYTEVALVLPNSGELTSGNLSALRRLGKNFAETLITDNVNTWLAVVPFSQTVNVYDSAHTNRVRQWARSDAIRPVELTSLFRTGYTGLTDARMPDLRTKRVCLYRGLNQGDNYFWDQAPGGQFYIHYRHDLPENAPGFPFISWRGPNPDFGQANGVEDIRNIVADKGCPVAPLLPLTDNLDDINARFDAMVAGFNTNHAIALGWGAMALAPAFQGDAGWGAEDDLPLDFDDGSGEHIKAVVMLVKTTKELWFDSDAYNSYVGKATDGGTGDEVITRRFASLCASMRARHLRLFLIATGADEGTDDNGDPLASASRFRQVAGPGLQVCAEKDSDLTWISATDFAEAESQIQARLDEIVSDLRQQGSFIRLIE</sequence>